<dbReference type="Gene3D" id="3.40.50.300">
    <property type="entry name" value="P-loop containing nucleotide triphosphate hydrolases"/>
    <property type="match status" value="2"/>
</dbReference>
<dbReference type="Pfam" id="PF00271">
    <property type="entry name" value="Helicase_C"/>
    <property type="match status" value="1"/>
</dbReference>
<evidence type="ECO:0000256" key="1">
    <source>
        <dbReference type="ARBA" id="ARBA00022801"/>
    </source>
</evidence>
<organism evidence="4">
    <name type="scientific">Catovirus CTV1</name>
    <dbReference type="NCBI Taxonomy" id="1977631"/>
    <lineage>
        <taxon>Viruses</taxon>
        <taxon>Varidnaviria</taxon>
        <taxon>Bamfordvirae</taxon>
        <taxon>Nucleocytoviricota</taxon>
        <taxon>Megaviricetes</taxon>
        <taxon>Imitervirales</taxon>
        <taxon>Mimiviridae</taxon>
        <taxon>Klosneuvirinae</taxon>
        <taxon>Catovirus</taxon>
    </lineage>
</organism>
<proteinExistence type="predicted"/>
<dbReference type="EMBL" id="KY684084">
    <property type="protein sequence ID" value="ARF09237.1"/>
    <property type="molecule type" value="Genomic_DNA"/>
</dbReference>
<dbReference type="InterPro" id="IPR027417">
    <property type="entry name" value="P-loop_NTPase"/>
</dbReference>
<gene>
    <name evidence="4" type="ORF">Catovirus_2_186</name>
</gene>
<feature type="domain" description="Helicase ATP-binding" evidence="2">
    <location>
        <begin position="48"/>
        <end position="193"/>
    </location>
</feature>
<accession>A0A1V0SBY6</accession>
<evidence type="ECO:0000259" key="2">
    <source>
        <dbReference type="PROSITE" id="PS51192"/>
    </source>
</evidence>
<dbReference type="SMART" id="SM00487">
    <property type="entry name" value="DEXDc"/>
    <property type="match status" value="1"/>
</dbReference>
<keyword evidence="1" id="KW-0378">Hydrolase</keyword>
<dbReference type="InterPro" id="IPR001650">
    <property type="entry name" value="Helicase_C-like"/>
</dbReference>
<dbReference type="PROSITE" id="PS51194">
    <property type="entry name" value="HELICASE_CTER"/>
    <property type="match status" value="1"/>
</dbReference>
<dbReference type="GO" id="GO:0016787">
    <property type="term" value="F:hydrolase activity"/>
    <property type="evidence" value="ECO:0007669"/>
    <property type="project" value="UniProtKB-KW"/>
</dbReference>
<dbReference type="SMART" id="SM00490">
    <property type="entry name" value="HELICc"/>
    <property type="match status" value="1"/>
</dbReference>
<name>A0A1V0SBY6_9VIRU</name>
<dbReference type="InterPro" id="IPR014001">
    <property type="entry name" value="Helicase_ATP-bd"/>
</dbReference>
<protein>
    <submittedName>
        <fullName evidence="4">DEAD/SNF2-like helicase</fullName>
    </submittedName>
</protein>
<keyword evidence="4" id="KW-0547">Nucleotide-binding</keyword>
<keyword evidence="4" id="KW-0347">Helicase</keyword>
<reference evidence="4" key="1">
    <citation type="journal article" date="2017" name="Science">
        <title>Giant viruses with an expanded complement of translation system components.</title>
        <authorList>
            <person name="Schulz F."/>
            <person name="Yutin N."/>
            <person name="Ivanova N.N."/>
            <person name="Ortega D.R."/>
            <person name="Lee T.K."/>
            <person name="Vierheilig J."/>
            <person name="Daims H."/>
            <person name="Horn M."/>
            <person name="Wagner M."/>
            <person name="Jensen G.J."/>
            <person name="Kyrpides N.C."/>
            <person name="Koonin E.V."/>
            <person name="Woyke T."/>
        </authorList>
    </citation>
    <scope>NUCLEOTIDE SEQUENCE</scope>
    <source>
        <strain evidence="4">CTV1</strain>
    </source>
</reference>
<dbReference type="GO" id="GO:0004386">
    <property type="term" value="F:helicase activity"/>
    <property type="evidence" value="ECO:0007669"/>
    <property type="project" value="UniProtKB-KW"/>
</dbReference>
<dbReference type="PANTHER" id="PTHR45629:SF7">
    <property type="entry name" value="DNA EXCISION REPAIR PROTEIN ERCC-6-RELATED"/>
    <property type="match status" value="1"/>
</dbReference>
<dbReference type="SUPFAM" id="SSF52540">
    <property type="entry name" value="P-loop containing nucleoside triphosphate hydrolases"/>
    <property type="match status" value="2"/>
</dbReference>
<dbReference type="InterPro" id="IPR049730">
    <property type="entry name" value="SNF2/RAD54-like_C"/>
</dbReference>
<dbReference type="CDD" id="cd18793">
    <property type="entry name" value="SF2_C_SNF"/>
    <property type="match status" value="1"/>
</dbReference>
<evidence type="ECO:0000313" key="4">
    <source>
        <dbReference type="EMBL" id="ARF09237.1"/>
    </source>
</evidence>
<dbReference type="InterPro" id="IPR050496">
    <property type="entry name" value="SNF2_RAD54_helicase_repair"/>
</dbReference>
<evidence type="ECO:0000259" key="3">
    <source>
        <dbReference type="PROSITE" id="PS51194"/>
    </source>
</evidence>
<dbReference type="PROSITE" id="PS51192">
    <property type="entry name" value="HELICASE_ATP_BIND_1"/>
    <property type="match status" value="1"/>
</dbReference>
<sequence>MISKKIDDRIMDMFNKGEFDNDFINIELDSFISTRLFNYQYLHVYNLISCLKKNDVVIDGSDTGTGKTYTSLATVKHLKLTPIIICPKGSINIWKNVCNFFLIRPLFISNYEQIREGCSFLQINNKDYKWNINDPRKHIVIFDEAHKCRNVNTLNSKLLLSLKNVCKIMLLSATLCDNPKNFTVFGYMLNFYDNLKKGKKWIENIILEQDKNKKSKQNIIYKYIFPEKGSRMCLSDIKNDFPMNQINVNCFDIDNKYVKLINNSYQNISKCSGAESLVKINYERQQIEKLKIPIILDLIQKYLEHNKSIAVFINYIETLTSISKSLDDLNVQYCKVDGSQTLQERQKNIDYFQTNKVKVILCTIQSGGQSINLHDLDGKHPRVSLICPSFSSTELIQTLGRIYRVGLKSPALQIILFCADTVETKICEVMRKKINFLDKVTDNDLFGNIFK</sequence>
<keyword evidence="4" id="KW-0067">ATP-binding</keyword>
<dbReference type="PANTHER" id="PTHR45629">
    <property type="entry name" value="SNF2/RAD54 FAMILY MEMBER"/>
    <property type="match status" value="1"/>
</dbReference>
<feature type="domain" description="Helicase C-terminal" evidence="3">
    <location>
        <begin position="297"/>
        <end position="446"/>
    </location>
</feature>